<dbReference type="Proteomes" id="UP000625711">
    <property type="component" value="Unassembled WGS sequence"/>
</dbReference>
<dbReference type="PANTHER" id="PTHR10083">
    <property type="entry name" value="KUNITZ-TYPE PROTEASE INHIBITOR-RELATED"/>
    <property type="match status" value="1"/>
</dbReference>
<evidence type="ECO:0000256" key="1">
    <source>
        <dbReference type="ARBA" id="ARBA00022690"/>
    </source>
</evidence>
<dbReference type="AlphaFoldDB" id="A0A834IVY7"/>
<evidence type="ECO:0000313" key="6">
    <source>
        <dbReference type="EMBL" id="KAF7280857.1"/>
    </source>
</evidence>
<keyword evidence="3" id="KW-1015">Disulfide bond</keyword>
<comment type="caution">
    <text evidence="6">The sequence shown here is derived from an EMBL/GenBank/DDBJ whole genome shotgun (WGS) entry which is preliminary data.</text>
</comment>
<dbReference type="SUPFAM" id="SSF57362">
    <property type="entry name" value="BPTI-like"/>
    <property type="match status" value="1"/>
</dbReference>
<evidence type="ECO:0000256" key="2">
    <source>
        <dbReference type="ARBA" id="ARBA00022900"/>
    </source>
</evidence>
<feature type="signal peptide" evidence="4">
    <location>
        <begin position="1"/>
        <end position="18"/>
    </location>
</feature>
<dbReference type="EMBL" id="JAACXV010000272">
    <property type="protein sequence ID" value="KAF7280857.1"/>
    <property type="molecule type" value="Genomic_DNA"/>
</dbReference>
<keyword evidence="7" id="KW-1185">Reference proteome</keyword>
<keyword evidence="1" id="KW-0646">Protease inhibitor</keyword>
<dbReference type="Gene3D" id="4.10.410.10">
    <property type="entry name" value="Pancreatic trypsin inhibitor Kunitz domain"/>
    <property type="match status" value="1"/>
</dbReference>
<dbReference type="InterPro" id="IPR050098">
    <property type="entry name" value="TFPI/VKTCI-like"/>
</dbReference>
<dbReference type="InterPro" id="IPR002223">
    <property type="entry name" value="Kunitz_BPTI"/>
</dbReference>
<evidence type="ECO:0000259" key="5">
    <source>
        <dbReference type="PROSITE" id="PS50279"/>
    </source>
</evidence>
<sequence>MRLLIVLFWICGSVWIEALPDISAGSSNYDIIDCYMPTELGIMRCRGLAFVFRWDNNSKKCVLDGYGGCKTTKNNFRSKNECERVARPVCEYLKKDDILDESVLKRI</sequence>
<dbReference type="PROSITE" id="PS50279">
    <property type="entry name" value="BPTI_KUNITZ_2"/>
    <property type="match status" value="1"/>
</dbReference>
<dbReference type="OrthoDB" id="6775666at2759"/>
<evidence type="ECO:0000313" key="7">
    <source>
        <dbReference type="Proteomes" id="UP000625711"/>
    </source>
</evidence>
<dbReference type="Pfam" id="PF00014">
    <property type="entry name" value="Kunitz_BPTI"/>
    <property type="match status" value="1"/>
</dbReference>
<gene>
    <name evidence="6" type="ORF">GWI33_005457</name>
</gene>
<protein>
    <recommendedName>
        <fullName evidence="5">BPTI/Kunitz inhibitor domain-containing protein</fullName>
    </recommendedName>
</protein>
<accession>A0A834IVY7</accession>
<feature type="chain" id="PRO_5032757145" description="BPTI/Kunitz inhibitor domain-containing protein" evidence="4">
    <location>
        <begin position="19"/>
        <end position="107"/>
    </location>
</feature>
<reference evidence="6" key="1">
    <citation type="submission" date="2020-08" db="EMBL/GenBank/DDBJ databases">
        <title>Genome sequencing and assembly of the red palm weevil Rhynchophorus ferrugineus.</title>
        <authorList>
            <person name="Dias G.B."/>
            <person name="Bergman C.M."/>
            <person name="Manee M."/>
        </authorList>
    </citation>
    <scope>NUCLEOTIDE SEQUENCE</scope>
    <source>
        <strain evidence="6">AA-2017</strain>
        <tissue evidence="6">Whole larva</tissue>
    </source>
</reference>
<dbReference type="InterPro" id="IPR036880">
    <property type="entry name" value="Kunitz_BPTI_sf"/>
</dbReference>
<feature type="domain" description="BPTI/Kunitz inhibitor" evidence="5">
    <location>
        <begin position="34"/>
        <end position="86"/>
    </location>
</feature>
<proteinExistence type="predicted"/>
<keyword evidence="4" id="KW-0732">Signal</keyword>
<evidence type="ECO:0000256" key="4">
    <source>
        <dbReference type="SAM" id="SignalP"/>
    </source>
</evidence>
<organism evidence="6 7">
    <name type="scientific">Rhynchophorus ferrugineus</name>
    <name type="common">Red palm weevil</name>
    <name type="synonym">Curculio ferrugineus</name>
    <dbReference type="NCBI Taxonomy" id="354439"/>
    <lineage>
        <taxon>Eukaryota</taxon>
        <taxon>Metazoa</taxon>
        <taxon>Ecdysozoa</taxon>
        <taxon>Arthropoda</taxon>
        <taxon>Hexapoda</taxon>
        <taxon>Insecta</taxon>
        <taxon>Pterygota</taxon>
        <taxon>Neoptera</taxon>
        <taxon>Endopterygota</taxon>
        <taxon>Coleoptera</taxon>
        <taxon>Polyphaga</taxon>
        <taxon>Cucujiformia</taxon>
        <taxon>Curculionidae</taxon>
        <taxon>Dryophthorinae</taxon>
        <taxon>Rhynchophorus</taxon>
    </lineage>
</organism>
<evidence type="ECO:0000256" key="3">
    <source>
        <dbReference type="ARBA" id="ARBA00023157"/>
    </source>
</evidence>
<dbReference type="GO" id="GO:0004867">
    <property type="term" value="F:serine-type endopeptidase inhibitor activity"/>
    <property type="evidence" value="ECO:0007669"/>
    <property type="project" value="UniProtKB-KW"/>
</dbReference>
<name>A0A834IVY7_RHYFE</name>
<dbReference type="GO" id="GO:0005615">
    <property type="term" value="C:extracellular space"/>
    <property type="evidence" value="ECO:0007669"/>
    <property type="project" value="TreeGrafter"/>
</dbReference>
<dbReference type="SMART" id="SM00131">
    <property type="entry name" value="KU"/>
    <property type="match status" value="1"/>
</dbReference>
<dbReference type="PANTHER" id="PTHR10083:SF374">
    <property type="entry name" value="BPTI_KUNITZ INHIBITOR DOMAIN-CONTAINING PROTEIN"/>
    <property type="match status" value="1"/>
</dbReference>
<keyword evidence="2" id="KW-0722">Serine protease inhibitor</keyword>